<accession>A0A1R1PXS7</accession>
<keyword evidence="1" id="KW-1133">Transmembrane helix</keyword>
<dbReference type="EMBL" id="LSSK01000050">
    <property type="protein sequence ID" value="OMH85739.1"/>
    <property type="molecule type" value="Genomic_DNA"/>
</dbReference>
<feature type="transmembrane region" description="Helical" evidence="1">
    <location>
        <begin position="39"/>
        <end position="65"/>
    </location>
</feature>
<keyword evidence="1" id="KW-0812">Transmembrane</keyword>
<dbReference type="AlphaFoldDB" id="A0A1R1PXS7"/>
<name>A0A1R1PXS7_ZANCU</name>
<sequence length="97" mass="11218">MLASLLQTVPDPRYLLLLALQEYIDFVVHYLFLPGFGYYPFWAVSGYVFFGCTSSYTVSIFAFLYRSVMICATSITDSVDCWKFCKRFHDINSCSFV</sequence>
<gene>
    <name evidence="2" type="ORF">AX774_g704</name>
</gene>
<evidence type="ECO:0000313" key="3">
    <source>
        <dbReference type="Proteomes" id="UP000188320"/>
    </source>
</evidence>
<proteinExistence type="predicted"/>
<reference evidence="3" key="1">
    <citation type="submission" date="2017-01" db="EMBL/GenBank/DDBJ databases">
        <authorList>
            <person name="Wang Y."/>
            <person name="White M."/>
            <person name="Kvist S."/>
            <person name="Moncalvo J.-M."/>
        </authorList>
    </citation>
    <scope>NUCLEOTIDE SEQUENCE [LARGE SCALE GENOMIC DNA]</scope>
    <source>
        <strain evidence="3">COL-18-3</strain>
    </source>
</reference>
<evidence type="ECO:0000256" key="1">
    <source>
        <dbReference type="SAM" id="Phobius"/>
    </source>
</evidence>
<comment type="caution">
    <text evidence="2">The sequence shown here is derived from an EMBL/GenBank/DDBJ whole genome shotgun (WGS) entry which is preliminary data.</text>
</comment>
<protein>
    <submittedName>
        <fullName evidence="2">Uncharacterized protein</fullName>
    </submittedName>
</protein>
<keyword evidence="3" id="KW-1185">Reference proteome</keyword>
<dbReference type="Proteomes" id="UP000188320">
    <property type="component" value="Unassembled WGS sequence"/>
</dbReference>
<evidence type="ECO:0000313" key="2">
    <source>
        <dbReference type="EMBL" id="OMH85739.1"/>
    </source>
</evidence>
<organism evidence="2 3">
    <name type="scientific">Zancudomyces culisetae</name>
    <name type="common">Gut fungus</name>
    <name type="synonym">Smittium culisetae</name>
    <dbReference type="NCBI Taxonomy" id="1213189"/>
    <lineage>
        <taxon>Eukaryota</taxon>
        <taxon>Fungi</taxon>
        <taxon>Fungi incertae sedis</taxon>
        <taxon>Zoopagomycota</taxon>
        <taxon>Kickxellomycotina</taxon>
        <taxon>Harpellomycetes</taxon>
        <taxon>Harpellales</taxon>
        <taxon>Legeriomycetaceae</taxon>
        <taxon>Zancudomyces</taxon>
    </lineage>
</organism>
<keyword evidence="1" id="KW-0472">Membrane</keyword>